<protein>
    <recommendedName>
        <fullName evidence="5">Probable membrane transporter protein</fullName>
    </recommendedName>
</protein>
<dbReference type="AlphaFoldDB" id="A0A0E3LQ96"/>
<feature type="transmembrane region" description="Helical" evidence="5">
    <location>
        <begin position="193"/>
        <end position="212"/>
    </location>
</feature>
<keyword evidence="4 5" id="KW-0472">Membrane</keyword>
<dbReference type="PANTHER" id="PTHR43701:SF2">
    <property type="entry name" value="MEMBRANE TRANSPORTER PROTEIN YJNA-RELATED"/>
    <property type="match status" value="1"/>
</dbReference>
<feature type="transmembrane region" description="Helical" evidence="5">
    <location>
        <begin position="162"/>
        <end position="181"/>
    </location>
</feature>
<name>A0A0E3LQ96_METBA</name>
<reference evidence="6 7" key="1">
    <citation type="submission" date="2014-07" db="EMBL/GenBank/DDBJ databases">
        <title>Methanogenic archaea and the global carbon cycle.</title>
        <authorList>
            <person name="Henriksen J.R."/>
            <person name="Luke J."/>
            <person name="Reinhart S."/>
            <person name="Benedict M.N."/>
            <person name="Youngblut N.D."/>
            <person name="Metcalf M.E."/>
            <person name="Whitaker R.J."/>
            <person name="Metcalf W.W."/>
        </authorList>
    </citation>
    <scope>NUCLEOTIDE SEQUENCE [LARGE SCALE GENOMIC DNA]</scope>
    <source>
        <strain evidence="6 7">227</strain>
    </source>
</reference>
<dbReference type="GO" id="GO:0005886">
    <property type="term" value="C:plasma membrane"/>
    <property type="evidence" value="ECO:0007669"/>
    <property type="project" value="UniProtKB-SubCell"/>
</dbReference>
<dbReference type="Proteomes" id="UP000033079">
    <property type="component" value="Chromosome"/>
</dbReference>
<keyword evidence="2 5" id="KW-0812">Transmembrane</keyword>
<dbReference type="KEGG" id="mbar:MSBR2_1370"/>
<dbReference type="HOGENOM" id="CLU_054750_4_0_2"/>
<keyword evidence="3 5" id="KW-1133">Transmembrane helix</keyword>
<evidence type="ECO:0000256" key="3">
    <source>
        <dbReference type="ARBA" id="ARBA00022989"/>
    </source>
</evidence>
<feature type="transmembrane region" description="Helical" evidence="5">
    <location>
        <begin position="128"/>
        <end position="156"/>
    </location>
</feature>
<dbReference type="PATRIC" id="fig|1434106.5.peg.1761"/>
<feature type="transmembrane region" description="Helical" evidence="5">
    <location>
        <begin position="35"/>
        <end position="56"/>
    </location>
</feature>
<dbReference type="GeneID" id="24800347"/>
<comment type="subcellular location">
    <subcellularLocation>
        <location evidence="5">Cell membrane</location>
        <topology evidence="5">Multi-pass membrane protein</topology>
    </subcellularLocation>
    <subcellularLocation>
        <location evidence="1">Membrane</location>
        <topology evidence="1">Multi-pass membrane protein</topology>
    </subcellularLocation>
</comment>
<feature type="transmembrane region" description="Helical" evidence="5">
    <location>
        <begin position="98"/>
        <end position="116"/>
    </location>
</feature>
<evidence type="ECO:0000313" key="7">
    <source>
        <dbReference type="Proteomes" id="UP000033079"/>
    </source>
</evidence>
<evidence type="ECO:0000256" key="5">
    <source>
        <dbReference type="RuleBase" id="RU363041"/>
    </source>
</evidence>
<evidence type="ECO:0000256" key="1">
    <source>
        <dbReference type="ARBA" id="ARBA00004141"/>
    </source>
</evidence>
<sequence length="243" mass="26591">MFVYGEVIYIALLTLLASLIGTMAGFGISTIMVPILLIILPLPQTLLLVGIVHWFNDIWKILLFRKGIRWKLLLTFGLPGIFASFLGSFLSLKISREILSRALGMFLIAYVIFIIFNRTFKLSQKLSVAISGGTLTGFFAGIFGIGGEINAVALSAFNLKKAVYVATAGAIAFMIDSTRIATYIQGGTRLDPVLISGFLIFIPVSLIGAMIGKIGIEKIPQEKFRNFVAVFIFLFGLKLVLFP</sequence>
<organism evidence="6 7">
    <name type="scientific">Methanosarcina barkeri 227</name>
    <dbReference type="NCBI Taxonomy" id="1434106"/>
    <lineage>
        <taxon>Archaea</taxon>
        <taxon>Methanobacteriati</taxon>
        <taxon>Methanobacteriota</taxon>
        <taxon>Stenosarchaea group</taxon>
        <taxon>Methanomicrobia</taxon>
        <taxon>Methanosarcinales</taxon>
        <taxon>Methanosarcinaceae</taxon>
        <taxon>Methanosarcina</taxon>
    </lineage>
</organism>
<feature type="transmembrane region" description="Helical" evidence="5">
    <location>
        <begin position="224"/>
        <end position="242"/>
    </location>
</feature>
<accession>A0A0E3LQ96</accession>
<dbReference type="Pfam" id="PF01925">
    <property type="entry name" value="TauE"/>
    <property type="match status" value="1"/>
</dbReference>
<dbReference type="InterPro" id="IPR051598">
    <property type="entry name" value="TSUP/Inactive_protease-like"/>
</dbReference>
<keyword evidence="5" id="KW-1003">Cell membrane</keyword>
<dbReference type="EMBL" id="CP009530">
    <property type="protein sequence ID" value="AKB57886.1"/>
    <property type="molecule type" value="Genomic_DNA"/>
</dbReference>
<gene>
    <name evidence="6" type="ORF">MSBR2_1370</name>
</gene>
<dbReference type="InterPro" id="IPR002781">
    <property type="entry name" value="TM_pro_TauE-like"/>
</dbReference>
<evidence type="ECO:0000313" key="6">
    <source>
        <dbReference type="EMBL" id="AKB57886.1"/>
    </source>
</evidence>
<feature type="transmembrane region" description="Helical" evidence="5">
    <location>
        <begin position="68"/>
        <end position="92"/>
    </location>
</feature>
<dbReference type="RefSeq" id="WP_048119096.1">
    <property type="nucleotide sequence ID" value="NZ_CP009530.1"/>
</dbReference>
<dbReference type="PANTHER" id="PTHR43701">
    <property type="entry name" value="MEMBRANE TRANSPORTER PROTEIN MJ0441-RELATED"/>
    <property type="match status" value="1"/>
</dbReference>
<evidence type="ECO:0000256" key="2">
    <source>
        <dbReference type="ARBA" id="ARBA00022692"/>
    </source>
</evidence>
<evidence type="ECO:0000256" key="4">
    <source>
        <dbReference type="ARBA" id="ARBA00023136"/>
    </source>
</evidence>
<feature type="transmembrane region" description="Helical" evidence="5">
    <location>
        <begin position="7"/>
        <end position="29"/>
    </location>
</feature>
<proteinExistence type="inferred from homology"/>
<comment type="similarity">
    <text evidence="5">Belongs to the 4-toluene sulfonate uptake permease (TSUP) (TC 2.A.102) family.</text>
</comment>